<feature type="domain" description="FAM194 C-terminal" evidence="2">
    <location>
        <begin position="283"/>
        <end position="478"/>
    </location>
</feature>
<feature type="compositionally biased region" description="Low complexity" evidence="1">
    <location>
        <begin position="1"/>
        <end position="16"/>
    </location>
</feature>
<dbReference type="PANTHER" id="PTHR23093">
    <property type="entry name" value="SIMILAR TO CHROMOSOME 3 OPEN READING FRAME 20"/>
    <property type="match status" value="1"/>
</dbReference>
<dbReference type="Pfam" id="PF14977">
    <property type="entry name" value="FAM194"/>
    <property type="match status" value="1"/>
</dbReference>
<keyword evidence="4" id="KW-1185">Reference proteome</keyword>
<proteinExistence type="predicted"/>
<dbReference type="Proteomes" id="UP000465112">
    <property type="component" value="Chromosome 12"/>
</dbReference>
<dbReference type="EMBL" id="VHII01000012">
    <property type="protein sequence ID" value="KAF1382612.1"/>
    <property type="molecule type" value="Genomic_DNA"/>
</dbReference>
<dbReference type="AlphaFoldDB" id="A0A6A5F552"/>
<accession>A0A6A5F552</accession>
<organism evidence="3 4">
    <name type="scientific">Perca fluviatilis</name>
    <name type="common">European perch</name>
    <dbReference type="NCBI Taxonomy" id="8168"/>
    <lineage>
        <taxon>Eukaryota</taxon>
        <taxon>Metazoa</taxon>
        <taxon>Chordata</taxon>
        <taxon>Craniata</taxon>
        <taxon>Vertebrata</taxon>
        <taxon>Euteleostomi</taxon>
        <taxon>Actinopterygii</taxon>
        <taxon>Neopterygii</taxon>
        <taxon>Teleostei</taxon>
        <taxon>Neoteleostei</taxon>
        <taxon>Acanthomorphata</taxon>
        <taxon>Eupercaria</taxon>
        <taxon>Perciformes</taxon>
        <taxon>Percoidei</taxon>
        <taxon>Percidae</taxon>
        <taxon>Percinae</taxon>
        <taxon>Perca</taxon>
    </lineage>
</organism>
<evidence type="ECO:0000259" key="2">
    <source>
        <dbReference type="Pfam" id="PF14977"/>
    </source>
</evidence>
<feature type="region of interest" description="Disordered" evidence="1">
    <location>
        <begin position="1"/>
        <end position="30"/>
    </location>
</feature>
<protein>
    <recommendedName>
        <fullName evidence="2">FAM194 C-terminal domain-containing protein</fullName>
    </recommendedName>
</protein>
<dbReference type="PANTHER" id="PTHR23093:SF18">
    <property type="entry name" value="GLUTAMATE RICH 6"/>
    <property type="match status" value="1"/>
</dbReference>
<evidence type="ECO:0000313" key="4">
    <source>
        <dbReference type="Proteomes" id="UP000465112"/>
    </source>
</evidence>
<reference evidence="3 4" key="1">
    <citation type="submission" date="2019-06" db="EMBL/GenBank/DDBJ databases">
        <title>A chromosome-scale genome assembly of the European perch, Perca fluviatilis.</title>
        <authorList>
            <person name="Roques C."/>
            <person name="Zahm M."/>
            <person name="Cabau C."/>
            <person name="Klopp C."/>
            <person name="Bouchez O."/>
            <person name="Donnadieu C."/>
            <person name="Kuhl H."/>
            <person name="Gislard M."/>
            <person name="Guendouz S."/>
            <person name="Journot L."/>
            <person name="Haffray P."/>
            <person name="Bestin A."/>
            <person name="Morvezen R."/>
            <person name="Feron R."/>
            <person name="Wen M."/>
            <person name="Jouanno E."/>
            <person name="Herpin A."/>
            <person name="Schartl M."/>
            <person name="Postlethwait J."/>
            <person name="Schaerlinger B."/>
            <person name="Chardard D."/>
            <person name="Lecocq T."/>
            <person name="Poncet C."/>
            <person name="Jaffrelo L."/>
            <person name="Lampietro C."/>
            <person name="Guiguen Y."/>
        </authorList>
    </citation>
    <scope>NUCLEOTIDE SEQUENCE [LARGE SCALE GENOMIC DNA]</scope>
    <source>
        <tissue evidence="3">Blood</tissue>
    </source>
</reference>
<sequence>MSQSPSYQRDSSSASPESPKEGDISPLQLYDNLKSLEEHETCDDQKDPIANIITDNYSSSRLNTPLAANDLGKLRAGIVLQEQAIKKSELVELDVKNPVSPEFMEVLALDGRLITLVSAQCQTDWEWVEQSLSFSCQVQKEIEDPQLLQAEVVSMDTVADSSELFCCELAKQMRELIIGEREKLAEEESDRKIDVNPHVPVMSEEERTAAKERAKERLRLFQLQRKPKKDNLNIDMSHIDAKHNTCHRLSKKIPCVNNGPHILQINMNKITDLFELHKETHGEPKLKFYKSGKSFLILFPDGTGNVFYPSGKAAIIISSAEDADFTYIILEDKDEAPSIKGIFTNKGDAICYHPNGRMWLNLTHVGGICFSETGALRRRWNWLYRAPHVRNLPFKPLTFTLGQHISVRIHSKQRMYITFSCQQNSVHFNVGSKLELIYPESHDKPGQDTLQSYTKKKSSEIYSLLGQMQTCMSHHSSSLSNIKPHYRFIAQTQKEKSPETIKANVNKEINTD</sequence>
<gene>
    <name evidence="3" type="ORF">PFLUV_G00145590</name>
</gene>
<comment type="caution">
    <text evidence="3">The sequence shown here is derived from an EMBL/GenBank/DDBJ whole genome shotgun (WGS) entry which is preliminary data.</text>
</comment>
<dbReference type="InterPro" id="IPR029281">
    <property type="entry name" value="FAM194_C"/>
</dbReference>
<name>A0A6A5F552_PERFL</name>
<evidence type="ECO:0000256" key="1">
    <source>
        <dbReference type="SAM" id="MobiDB-lite"/>
    </source>
</evidence>
<evidence type="ECO:0000313" key="3">
    <source>
        <dbReference type="EMBL" id="KAF1382612.1"/>
    </source>
</evidence>